<organism evidence="5 6">
    <name type="scientific">Reinekea forsetii</name>
    <dbReference type="NCBI Taxonomy" id="1336806"/>
    <lineage>
        <taxon>Bacteria</taxon>
        <taxon>Pseudomonadati</taxon>
        <taxon>Pseudomonadota</taxon>
        <taxon>Gammaproteobacteria</taxon>
        <taxon>Oceanospirillales</taxon>
        <taxon>Saccharospirillaceae</taxon>
        <taxon>Reinekea</taxon>
    </lineage>
</organism>
<dbReference type="GO" id="GO:0000976">
    <property type="term" value="F:transcription cis-regulatory region binding"/>
    <property type="evidence" value="ECO:0007669"/>
    <property type="project" value="TreeGrafter"/>
</dbReference>
<evidence type="ECO:0000256" key="2">
    <source>
        <dbReference type="ARBA" id="ARBA00023125"/>
    </source>
</evidence>
<dbReference type="Gene3D" id="1.10.260.40">
    <property type="entry name" value="lambda repressor-like DNA-binding domains"/>
    <property type="match status" value="1"/>
</dbReference>
<evidence type="ECO:0000313" key="6">
    <source>
        <dbReference type="Proteomes" id="UP000229757"/>
    </source>
</evidence>
<name>A0A2K8KNZ3_9GAMM</name>
<dbReference type="SUPFAM" id="SSF47413">
    <property type="entry name" value="lambda repressor-like DNA-binding domains"/>
    <property type="match status" value="1"/>
</dbReference>
<dbReference type="PANTHER" id="PTHR30146:SF109">
    <property type="entry name" value="HTH-TYPE TRANSCRIPTIONAL REGULATOR GALS"/>
    <property type="match status" value="1"/>
</dbReference>
<evidence type="ECO:0000259" key="4">
    <source>
        <dbReference type="PROSITE" id="PS50932"/>
    </source>
</evidence>
<evidence type="ECO:0000256" key="3">
    <source>
        <dbReference type="ARBA" id="ARBA00023163"/>
    </source>
</evidence>
<dbReference type="RefSeq" id="WP_100256851.1">
    <property type="nucleotide sequence ID" value="NZ_CP011797.1"/>
</dbReference>
<dbReference type="SMART" id="SM00354">
    <property type="entry name" value="HTH_LACI"/>
    <property type="match status" value="1"/>
</dbReference>
<evidence type="ECO:0000256" key="1">
    <source>
        <dbReference type="ARBA" id="ARBA00023015"/>
    </source>
</evidence>
<gene>
    <name evidence="5" type="ORF">REIFOR_01367</name>
</gene>
<dbReference type="AlphaFoldDB" id="A0A2K8KNZ3"/>
<dbReference type="EMBL" id="CP011797">
    <property type="protein sequence ID" value="ATX76513.1"/>
    <property type="molecule type" value="Genomic_DNA"/>
</dbReference>
<proteinExistence type="predicted"/>
<dbReference type="GO" id="GO:0003700">
    <property type="term" value="F:DNA-binding transcription factor activity"/>
    <property type="evidence" value="ECO:0007669"/>
    <property type="project" value="TreeGrafter"/>
</dbReference>
<protein>
    <submittedName>
        <fullName evidence="5">Galactose operon repressor</fullName>
    </submittedName>
</protein>
<dbReference type="Gene3D" id="3.40.50.2300">
    <property type="match status" value="2"/>
</dbReference>
<dbReference type="CDD" id="cd01392">
    <property type="entry name" value="HTH_LacI"/>
    <property type="match status" value="1"/>
</dbReference>
<dbReference type="SUPFAM" id="SSF53822">
    <property type="entry name" value="Periplasmic binding protein-like I"/>
    <property type="match status" value="1"/>
</dbReference>
<dbReference type="InterPro" id="IPR046335">
    <property type="entry name" value="LacI/GalR-like_sensor"/>
</dbReference>
<sequence>MTTIKEVSALAGVSQATVSRVMNSSERVADATRRKVKAAMLELGYQPNSAAQSLASNRSNTIGMVVASLDGPFYGPVMSGVEEELRGRNKHLIIASGHGQAQQEQEAISFLSSRQVDGLILLTESVDADYLKGLNARIPIYLINQHIDGLESRNMWLDNEGGCYAATQYLISMGHSQIVCAGGQSYKQDANERVSGFIKAMTEAGLAVSEGSIVRTVFEFSGGLDAMQQFTASGLPFTAVVAGNDEMAIGIYEWAAQHKIRIPEDLSVIGFDDVLMANYVKPRLTTMNFPAYEMARTSARMALDEVYAKRSPQGMEFKPNLVIRDSVRDLNA</sequence>
<accession>A0A2K8KNZ3</accession>
<dbReference type="Pfam" id="PF13377">
    <property type="entry name" value="Peripla_BP_3"/>
    <property type="match status" value="1"/>
</dbReference>
<evidence type="ECO:0000313" key="5">
    <source>
        <dbReference type="EMBL" id="ATX76513.1"/>
    </source>
</evidence>
<dbReference type="PROSITE" id="PS50932">
    <property type="entry name" value="HTH_LACI_2"/>
    <property type="match status" value="1"/>
</dbReference>
<keyword evidence="2" id="KW-0238">DNA-binding</keyword>
<keyword evidence="6" id="KW-1185">Reference proteome</keyword>
<dbReference type="PRINTS" id="PR00036">
    <property type="entry name" value="HTHLACI"/>
</dbReference>
<dbReference type="InterPro" id="IPR028082">
    <property type="entry name" value="Peripla_BP_I"/>
</dbReference>
<keyword evidence="3" id="KW-0804">Transcription</keyword>
<dbReference type="KEGG" id="rfo:REIFOR_01367"/>
<reference evidence="5 6" key="1">
    <citation type="journal article" date="2017" name="Environ. Microbiol.">
        <title>Genomic and physiological analyses of 'Reinekea forsetii' reveal a versatile opportunistic lifestyle during spring algae blooms.</title>
        <authorList>
            <person name="Avci B."/>
            <person name="Hahnke R.L."/>
            <person name="Chafee M."/>
            <person name="Fischer T."/>
            <person name="Gruber-Vodicka H."/>
            <person name="Tegetmeyer H.E."/>
            <person name="Harder J."/>
            <person name="Fuchs B.M."/>
            <person name="Amann R.I."/>
            <person name="Teeling H."/>
        </authorList>
    </citation>
    <scope>NUCLEOTIDE SEQUENCE [LARGE SCALE GENOMIC DNA]</scope>
    <source>
        <strain evidence="5 6">Hel1_31_D35</strain>
    </source>
</reference>
<dbReference type="InterPro" id="IPR000843">
    <property type="entry name" value="HTH_LacI"/>
</dbReference>
<dbReference type="Pfam" id="PF00356">
    <property type="entry name" value="LacI"/>
    <property type="match status" value="1"/>
</dbReference>
<dbReference type="OrthoDB" id="6619319at2"/>
<keyword evidence="1" id="KW-0805">Transcription regulation</keyword>
<dbReference type="InterPro" id="IPR010982">
    <property type="entry name" value="Lambda_DNA-bd_dom_sf"/>
</dbReference>
<dbReference type="PANTHER" id="PTHR30146">
    <property type="entry name" value="LACI-RELATED TRANSCRIPTIONAL REPRESSOR"/>
    <property type="match status" value="1"/>
</dbReference>
<feature type="domain" description="HTH lacI-type" evidence="4">
    <location>
        <begin position="2"/>
        <end position="56"/>
    </location>
</feature>
<dbReference type="Proteomes" id="UP000229757">
    <property type="component" value="Chromosome"/>
</dbReference>